<sequence>MLLIRARVRPFQLGIPKFNHNLEIREGSMRTLAYQNSGHALDLVQVFPTDSDGYACQLLKDYSPTVAIQALFLLFSGLCAQFFTGYATLPQYPSEALPLNEFFNNKAATSTGGRDFIADFDGAGAAYDGQFSLTGSWEYDSLTAGSNTFQFSLPSTWDETDDNVLAAGQVLRLQKPTFVHELHFLYAGGGTGARPVANSPEAPMLSVFSLKFATIRLIRLTFMRRIGPAEYHMYCHPYHFEGTKKNLNATNIQQWSTSVPLNRSPFRFKQQAIVYMSLTQRSLGSTRAFHNEMG</sequence>
<gene>
    <name evidence="1" type="ORF">DFH07DRAFT_775490</name>
</gene>
<dbReference type="Proteomes" id="UP001215280">
    <property type="component" value="Unassembled WGS sequence"/>
</dbReference>
<protein>
    <submittedName>
        <fullName evidence="1">Uncharacterized protein</fullName>
    </submittedName>
</protein>
<reference evidence="1" key="1">
    <citation type="submission" date="2023-03" db="EMBL/GenBank/DDBJ databases">
        <title>Massive genome expansion in bonnet fungi (Mycena s.s.) driven by repeated elements and novel gene families across ecological guilds.</title>
        <authorList>
            <consortium name="Lawrence Berkeley National Laboratory"/>
            <person name="Harder C.B."/>
            <person name="Miyauchi S."/>
            <person name="Viragh M."/>
            <person name="Kuo A."/>
            <person name="Thoen E."/>
            <person name="Andreopoulos B."/>
            <person name="Lu D."/>
            <person name="Skrede I."/>
            <person name="Drula E."/>
            <person name="Henrissat B."/>
            <person name="Morin E."/>
            <person name="Kohler A."/>
            <person name="Barry K."/>
            <person name="LaButti K."/>
            <person name="Morin E."/>
            <person name="Salamov A."/>
            <person name="Lipzen A."/>
            <person name="Mereny Z."/>
            <person name="Hegedus B."/>
            <person name="Baldrian P."/>
            <person name="Stursova M."/>
            <person name="Weitz H."/>
            <person name="Taylor A."/>
            <person name="Grigoriev I.V."/>
            <person name="Nagy L.G."/>
            <person name="Martin F."/>
            <person name="Kauserud H."/>
        </authorList>
    </citation>
    <scope>NUCLEOTIDE SEQUENCE</scope>
    <source>
        <strain evidence="1">CBHHK188m</strain>
    </source>
</reference>
<dbReference type="AlphaFoldDB" id="A0AAD7IV19"/>
<proteinExistence type="predicted"/>
<keyword evidence="2" id="KW-1185">Reference proteome</keyword>
<name>A0AAD7IV19_9AGAR</name>
<dbReference type="EMBL" id="JARJLG010000086">
    <property type="protein sequence ID" value="KAJ7749335.1"/>
    <property type="molecule type" value="Genomic_DNA"/>
</dbReference>
<accession>A0AAD7IV19</accession>
<comment type="caution">
    <text evidence="1">The sequence shown here is derived from an EMBL/GenBank/DDBJ whole genome shotgun (WGS) entry which is preliminary data.</text>
</comment>
<evidence type="ECO:0000313" key="1">
    <source>
        <dbReference type="EMBL" id="KAJ7749335.1"/>
    </source>
</evidence>
<organism evidence="1 2">
    <name type="scientific">Mycena maculata</name>
    <dbReference type="NCBI Taxonomy" id="230809"/>
    <lineage>
        <taxon>Eukaryota</taxon>
        <taxon>Fungi</taxon>
        <taxon>Dikarya</taxon>
        <taxon>Basidiomycota</taxon>
        <taxon>Agaricomycotina</taxon>
        <taxon>Agaricomycetes</taxon>
        <taxon>Agaricomycetidae</taxon>
        <taxon>Agaricales</taxon>
        <taxon>Marasmiineae</taxon>
        <taxon>Mycenaceae</taxon>
        <taxon>Mycena</taxon>
    </lineage>
</organism>
<evidence type="ECO:0000313" key="2">
    <source>
        <dbReference type="Proteomes" id="UP001215280"/>
    </source>
</evidence>